<dbReference type="GO" id="GO:0009245">
    <property type="term" value="P:lipid A biosynthetic process"/>
    <property type="evidence" value="ECO:0007669"/>
    <property type="project" value="TreeGrafter"/>
</dbReference>
<accession>A0AA96JSH2</accession>
<dbReference type="EMBL" id="CP116967">
    <property type="protein sequence ID" value="WNM58065.1"/>
    <property type="molecule type" value="Genomic_DNA"/>
</dbReference>
<protein>
    <submittedName>
        <fullName evidence="4">Metallophosphoesterase</fullName>
    </submittedName>
</protein>
<dbReference type="GO" id="GO:0046872">
    <property type="term" value="F:metal ion binding"/>
    <property type="evidence" value="ECO:0007669"/>
    <property type="project" value="UniProtKB-KW"/>
</dbReference>
<organism evidence="4 5">
    <name type="scientific">Candidatus Nitrospira allomarina</name>
    <dbReference type="NCBI Taxonomy" id="3020900"/>
    <lineage>
        <taxon>Bacteria</taxon>
        <taxon>Pseudomonadati</taxon>
        <taxon>Nitrospirota</taxon>
        <taxon>Nitrospiria</taxon>
        <taxon>Nitrospirales</taxon>
        <taxon>Nitrospiraceae</taxon>
        <taxon>Nitrospira</taxon>
    </lineage>
</organism>
<dbReference type="Gene3D" id="3.60.21.10">
    <property type="match status" value="1"/>
</dbReference>
<dbReference type="SUPFAM" id="SSF56300">
    <property type="entry name" value="Metallo-dependent phosphatases"/>
    <property type="match status" value="1"/>
</dbReference>
<dbReference type="GO" id="GO:0016020">
    <property type="term" value="C:membrane"/>
    <property type="evidence" value="ECO:0007669"/>
    <property type="project" value="GOC"/>
</dbReference>
<dbReference type="GO" id="GO:0008758">
    <property type="term" value="F:UDP-2,3-diacylglucosamine hydrolase activity"/>
    <property type="evidence" value="ECO:0007669"/>
    <property type="project" value="TreeGrafter"/>
</dbReference>
<evidence type="ECO:0000256" key="1">
    <source>
        <dbReference type="ARBA" id="ARBA00022723"/>
    </source>
</evidence>
<keyword evidence="2" id="KW-0378">Hydrolase</keyword>
<sequence length="321" mass="36073">MIHHHDQEAFAKLVDRIGSDHAGQRMEMQAHYSALLLKGYHLHIHMEEFPAIAWLIKTLLKTTGLWPLAVKNTSQYRIVEHTVPIPHLPESFDGFRILHLSDLHIEGMIDKGQALQTALSSLQYDLCVMTGDFRFLTYGHYDKTLTLMESLVSTIQAPYGITGILGNHDWLEMVPGLERCGIRMLLNEAQSLEKGSDAIWLLGLDDVHYYETGDLDKAIRLAPTDAVRILLVHSPEIIPEASTAGMDLYLCGHSHGGQICLPGSKPIITHCRCPRAYKAGPWEYQSMRGYTSRGVGTSLFPIRLFCFPEIIIHTLTRAPKP</sequence>
<dbReference type="Pfam" id="PF00149">
    <property type="entry name" value="Metallophos"/>
    <property type="match status" value="1"/>
</dbReference>
<evidence type="ECO:0000313" key="4">
    <source>
        <dbReference type="EMBL" id="WNM58065.1"/>
    </source>
</evidence>
<name>A0AA96JSH2_9BACT</name>
<evidence type="ECO:0000256" key="2">
    <source>
        <dbReference type="ARBA" id="ARBA00022801"/>
    </source>
</evidence>
<dbReference type="PANTHER" id="PTHR31302:SF31">
    <property type="entry name" value="PHOSPHODIESTERASE YAEI"/>
    <property type="match status" value="1"/>
</dbReference>
<keyword evidence="1" id="KW-0479">Metal-binding</keyword>
<dbReference type="PANTHER" id="PTHR31302">
    <property type="entry name" value="TRANSMEMBRANE PROTEIN WITH METALLOPHOSPHOESTERASE DOMAIN-RELATED"/>
    <property type="match status" value="1"/>
</dbReference>
<evidence type="ECO:0000259" key="3">
    <source>
        <dbReference type="Pfam" id="PF00149"/>
    </source>
</evidence>
<evidence type="ECO:0000313" key="5">
    <source>
        <dbReference type="Proteomes" id="UP001302719"/>
    </source>
</evidence>
<gene>
    <name evidence="4" type="ORF">PP769_19170</name>
</gene>
<dbReference type="InterPro" id="IPR051158">
    <property type="entry name" value="Metallophosphoesterase_sf"/>
</dbReference>
<dbReference type="KEGG" id="nall:PP769_19170"/>
<dbReference type="InterPro" id="IPR029052">
    <property type="entry name" value="Metallo-depent_PP-like"/>
</dbReference>
<proteinExistence type="predicted"/>
<dbReference type="InterPro" id="IPR004843">
    <property type="entry name" value="Calcineurin-like_PHP"/>
</dbReference>
<feature type="domain" description="Calcineurin-like phosphoesterase" evidence="3">
    <location>
        <begin position="95"/>
        <end position="255"/>
    </location>
</feature>
<dbReference type="RefSeq" id="WP_312643356.1">
    <property type="nucleotide sequence ID" value="NZ_CP116967.1"/>
</dbReference>
<dbReference type="Proteomes" id="UP001302719">
    <property type="component" value="Chromosome"/>
</dbReference>
<keyword evidence="5" id="KW-1185">Reference proteome</keyword>
<dbReference type="AlphaFoldDB" id="A0AA96JSH2"/>
<reference evidence="4 5" key="1">
    <citation type="submission" date="2023-01" db="EMBL/GenBank/DDBJ databases">
        <title>Cultivation and genomic characterization of new, ubiquitous marine nitrite-oxidizing bacteria from the Nitrospirales.</title>
        <authorList>
            <person name="Mueller A.J."/>
            <person name="Daebeler A."/>
            <person name="Herbold C.W."/>
            <person name="Kirkegaard R.H."/>
            <person name="Daims H."/>
        </authorList>
    </citation>
    <scope>NUCLEOTIDE SEQUENCE [LARGE SCALE GENOMIC DNA]</scope>
    <source>
        <strain evidence="4 5">VA</strain>
    </source>
</reference>